<evidence type="ECO:0000313" key="2">
    <source>
        <dbReference type="Proteomes" id="UP001055811"/>
    </source>
</evidence>
<name>A0ACB8ZR76_CICIN</name>
<protein>
    <submittedName>
        <fullName evidence="1">Uncharacterized protein</fullName>
    </submittedName>
</protein>
<organism evidence="1 2">
    <name type="scientific">Cichorium intybus</name>
    <name type="common">Chicory</name>
    <dbReference type="NCBI Taxonomy" id="13427"/>
    <lineage>
        <taxon>Eukaryota</taxon>
        <taxon>Viridiplantae</taxon>
        <taxon>Streptophyta</taxon>
        <taxon>Embryophyta</taxon>
        <taxon>Tracheophyta</taxon>
        <taxon>Spermatophyta</taxon>
        <taxon>Magnoliopsida</taxon>
        <taxon>eudicotyledons</taxon>
        <taxon>Gunneridae</taxon>
        <taxon>Pentapetalae</taxon>
        <taxon>asterids</taxon>
        <taxon>campanulids</taxon>
        <taxon>Asterales</taxon>
        <taxon>Asteraceae</taxon>
        <taxon>Cichorioideae</taxon>
        <taxon>Cichorieae</taxon>
        <taxon>Cichoriinae</taxon>
        <taxon>Cichorium</taxon>
    </lineage>
</organism>
<keyword evidence="2" id="KW-1185">Reference proteome</keyword>
<sequence length="520" mass="60508">MALLANCWLIIEIFLIPDGLIKWFFLSFYIHPFFLFFCQIFLWIKTLQRWIFIINHYLFSHVHGVLTRFLMIITRSFSRFNHGNSTETQDEDLWHEVSDSIIPNTTHGILFLCHEGCSEITKIAFCDVHTESVNQETMSVCSSSDIDGESTSFSGASSPISSYSFGTHGDMEVISNTPSSSCTLLEDEADIDNDGVTQTAFFTPSPVVKPYEGKEEEKDSFYKAYRERMNWFDLLNQERTCGLQAFMGKERRSGGEERILKSLESDFEMVYVAQSCLSWEALHDQYRKLESIVASCADGTCTSPYGALCSSTVALKFQRFQILLERFMEDERSESGKRYWNFIQRRSSLKSLLLVPYVSENSNHEEEEKNKGLIIRATDVLKAIEKCMKTFESFIEIDKKKAWWKTSNRLSWRDSPLEDPQDFNLYHDLTSKLRQKELWMKDLKGKKRCWLRKRVKPLEDSQKKDMMFAMIELKLVSRVLMMSVISTHQLHWCQQKLDNIDLNDGRITRSCYAPLLFPPS</sequence>
<comment type="caution">
    <text evidence="1">The sequence shown here is derived from an EMBL/GenBank/DDBJ whole genome shotgun (WGS) entry which is preliminary data.</text>
</comment>
<accession>A0ACB8ZR76</accession>
<proteinExistence type="predicted"/>
<evidence type="ECO:0000313" key="1">
    <source>
        <dbReference type="EMBL" id="KAI3699723.1"/>
    </source>
</evidence>
<reference evidence="1 2" key="2">
    <citation type="journal article" date="2022" name="Mol. Ecol. Resour.">
        <title>The genomes of chicory, endive, great burdock and yacon provide insights into Asteraceae paleo-polyploidization history and plant inulin production.</title>
        <authorList>
            <person name="Fan W."/>
            <person name="Wang S."/>
            <person name="Wang H."/>
            <person name="Wang A."/>
            <person name="Jiang F."/>
            <person name="Liu H."/>
            <person name="Zhao H."/>
            <person name="Xu D."/>
            <person name="Zhang Y."/>
        </authorList>
    </citation>
    <scope>NUCLEOTIDE SEQUENCE [LARGE SCALE GENOMIC DNA]</scope>
    <source>
        <strain evidence="2">cv. Punajuju</strain>
        <tissue evidence="1">Leaves</tissue>
    </source>
</reference>
<dbReference type="Proteomes" id="UP001055811">
    <property type="component" value="Linkage Group LG08"/>
</dbReference>
<gene>
    <name evidence="1" type="ORF">L2E82_44194</name>
</gene>
<reference evidence="2" key="1">
    <citation type="journal article" date="2022" name="Mol. Ecol. Resour.">
        <title>The genomes of chicory, endive, great burdock and yacon provide insights into Asteraceae palaeo-polyploidization history and plant inulin production.</title>
        <authorList>
            <person name="Fan W."/>
            <person name="Wang S."/>
            <person name="Wang H."/>
            <person name="Wang A."/>
            <person name="Jiang F."/>
            <person name="Liu H."/>
            <person name="Zhao H."/>
            <person name="Xu D."/>
            <person name="Zhang Y."/>
        </authorList>
    </citation>
    <scope>NUCLEOTIDE SEQUENCE [LARGE SCALE GENOMIC DNA]</scope>
    <source>
        <strain evidence="2">cv. Punajuju</strain>
    </source>
</reference>
<dbReference type="EMBL" id="CM042016">
    <property type="protein sequence ID" value="KAI3699723.1"/>
    <property type="molecule type" value="Genomic_DNA"/>
</dbReference>